<evidence type="ECO:0000256" key="1">
    <source>
        <dbReference type="SAM" id="Phobius"/>
    </source>
</evidence>
<feature type="transmembrane region" description="Helical" evidence="1">
    <location>
        <begin position="295"/>
        <end position="313"/>
    </location>
</feature>
<feature type="transmembrane region" description="Helical" evidence="1">
    <location>
        <begin position="218"/>
        <end position="235"/>
    </location>
</feature>
<feature type="transmembrane region" description="Helical" evidence="1">
    <location>
        <begin position="247"/>
        <end position="263"/>
    </location>
</feature>
<feature type="transmembrane region" description="Helical" evidence="1">
    <location>
        <begin position="63"/>
        <end position="83"/>
    </location>
</feature>
<name>A0ABT9BJD5_9MICO</name>
<sequence length="614" mass="64268">MSDSPSGPPARASRRRWVVVGALAVATAIGVAIHVAGGAPFVLGAVAVCALVIAVGQRASWAVAIVFSVSVLLAGYAVTLRLLQPIPAGLAEKNAVLLTLVAALAIVRVARSTPLRLPPLRSTLALGTATLPVVALSAGALVTVAVGAGERLVWSMQNDAIWNTMVARFLWEDGGVAVDRPNVSPLVSGLLAGAFAPGRAATAPLGLLEHDLVRQAELWILLVAATGILAAVVAWRELPRLSTTGRAAAALAVSLVPVSPYVAGYSFQFGFYNAIVVVLLLLCGWMLFREADRHRVLGVIGMAATSIALLAVWAPLAAVPLALGVLLLVTTPRSWWASLARRELTAVIVSLAGIPAYLLAVTVPDVLRDNGALSAEGATVGVQPVFVALVLTGMLGVAVVRSRFDWRSTEVWGTAAVLAASAVVLAYLMLQRRAFGYWGYYPAKFAWLLVVFAIIVSSVWLIAIVSRARSLPLRVVGVVAVVTVVVSVMVTPLPTPGSLRSWSGAYLGTAMPVSSDAVRELFALSDPDQLTVVSRDLGADQDRFINGWLIQQSASSARDPIRSFAYDFDSGDAAEVCRLADEAPGPIMVATRDPGLAVELDALCSDADVSVVDR</sequence>
<feature type="transmembrane region" description="Helical" evidence="1">
    <location>
        <begin position="411"/>
        <end position="430"/>
    </location>
</feature>
<feature type="transmembrane region" description="Helical" evidence="1">
    <location>
        <begin position="445"/>
        <end position="464"/>
    </location>
</feature>
<gene>
    <name evidence="2" type="ORF">Q5716_02695</name>
</gene>
<evidence type="ECO:0008006" key="4">
    <source>
        <dbReference type="Google" id="ProtNLM"/>
    </source>
</evidence>
<feature type="transmembrane region" description="Helical" evidence="1">
    <location>
        <begin position="123"/>
        <end position="148"/>
    </location>
</feature>
<organism evidence="2 3">
    <name type="scientific">Antiquaquibacter soli</name>
    <dbReference type="NCBI Taxonomy" id="3064523"/>
    <lineage>
        <taxon>Bacteria</taxon>
        <taxon>Bacillati</taxon>
        <taxon>Actinomycetota</taxon>
        <taxon>Actinomycetes</taxon>
        <taxon>Micrococcales</taxon>
        <taxon>Microbacteriaceae</taxon>
        <taxon>Antiquaquibacter</taxon>
    </lineage>
</organism>
<proteinExistence type="predicted"/>
<dbReference type="EMBL" id="JAUQUB010000001">
    <property type="protein sequence ID" value="MDO7881128.1"/>
    <property type="molecule type" value="Genomic_DNA"/>
</dbReference>
<keyword evidence="1" id="KW-0472">Membrane</keyword>
<evidence type="ECO:0000313" key="3">
    <source>
        <dbReference type="Proteomes" id="UP001241072"/>
    </source>
</evidence>
<dbReference type="PROSITE" id="PS51318">
    <property type="entry name" value="TAT"/>
    <property type="match status" value="1"/>
</dbReference>
<dbReference type="RefSeq" id="WP_305001543.1">
    <property type="nucleotide sequence ID" value="NZ_JAUQUB010000001.1"/>
</dbReference>
<accession>A0ABT9BJD5</accession>
<dbReference type="InterPro" id="IPR006311">
    <property type="entry name" value="TAT_signal"/>
</dbReference>
<protein>
    <recommendedName>
        <fullName evidence="4">Glycosyltransferase RgtA/B/C/D-like domain-containing protein</fullName>
    </recommendedName>
</protein>
<feature type="transmembrane region" description="Helical" evidence="1">
    <location>
        <begin position="319"/>
        <end position="336"/>
    </location>
</feature>
<feature type="transmembrane region" description="Helical" evidence="1">
    <location>
        <begin position="471"/>
        <end position="490"/>
    </location>
</feature>
<keyword evidence="3" id="KW-1185">Reference proteome</keyword>
<feature type="transmembrane region" description="Helical" evidence="1">
    <location>
        <begin position="343"/>
        <end position="360"/>
    </location>
</feature>
<feature type="transmembrane region" description="Helical" evidence="1">
    <location>
        <begin position="16"/>
        <end position="33"/>
    </location>
</feature>
<keyword evidence="1" id="KW-1133">Transmembrane helix</keyword>
<reference evidence="2 3" key="1">
    <citation type="submission" date="2023-07" db="EMBL/GenBank/DDBJ databases">
        <title>Protaetiibacter sp. nov WY-16 isolated from soil.</title>
        <authorList>
            <person name="Liu B."/>
            <person name="Wan Y."/>
        </authorList>
    </citation>
    <scope>NUCLEOTIDE SEQUENCE [LARGE SCALE GENOMIC DNA]</scope>
    <source>
        <strain evidence="2 3">WY-16</strain>
    </source>
</reference>
<evidence type="ECO:0000313" key="2">
    <source>
        <dbReference type="EMBL" id="MDO7881128.1"/>
    </source>
</evidence>
<feature type="transmembrane region" description="Helical" evidence="1">
    <location>
        <begin position="95"/>
        <end position="111"/>
    </location>
</feature>
<dbReference type="Proteomes" id="UP001241072">
    <property type="component" value="Unassembled WGS sequence"/>
</dbReference>
<keyword evidence="1" id="KW-0812">Transmembrane</keyword>
<feature type="transmembrane region" description="Helical" evidence="1">
    <location>
        <begin position="269"/>
        <end position="288"/>
    </location>
</feature>
<comment type="caution">
    <text evidence="2">The sequence shown here is derived from an EMBL/GenBank/DDBJ whole genome shotgun (WGS) entry which is preliminary data.</text>
</comment>
<feature type="transmembrane region" description="Helical" evidence="1">
    <location>
        <begin position="380"/>
        <end position="399"/>
    </location>
</feature>